<dbReference type="EMBL" id="BHYM01000050">
    <property type="protein sequence ID" value="GCE42126.1"/>
    <property type="molecule type" value="Genomic_DNA"/>
</dbReference>
<dbReference type="OrthoDB" id="9803968at2"/>
<reference evidence="5 6" key="1">
    <citation type="submission" date="2018-11" db="EMBL/GenBank/DDBJ databases">
        <title>Microbial catabolism of amino acid.</title>
        <authorList>
            <person name="Hibi M."/>
            <person name="Ogawa J."/>
        </authorList>
    </citation>
    <scope>NUCLEOTIDE SEQUENCE [LARGE SCALE GENOMIC DNA]</scope>
    <source>
        <strain evidence="5 6">C31-06</strain>
    </source>
</reference>
<feature type="domain" description="AMP-dependent synthetase/ligase" evidence="3">
    <location>
        <begin position="20"/>
        <end position="405"/>
    </location>
</feature>
<dbReference type="InterPro" id="IPR025110">
    <property type="entry name" value="AMP-bd_C"/>
</dbReference>
<name>A0A402CES6_RHOWR</name>
<dbReference type="AlphaFoldDB" id="A0A402CES6"/>
<sequence>MTYNGDWCEVAPVGDLLVRGAHRHPDQDLIVFPGNRYTYEEVLDGATRVARGLLALGVELGDHVGLLAPNGIEFVEGFFGAALIGSVVVPLNARHKAAELAYIIEDADLKVLLTLAGTDEYVDFVDLIDEAIPSLSGAASTSRLALPEAPMLRGAVLMRGEGEAGFIGRSEFDHLAGRRTCDDVHQQRLRVRVRDTAAILYTSGTTAHPKGCMLSHEALTRGPVDRAAKRLTTDGRHISWAAGPLFHIAALAPLLGAIGAGGTYLTDTYFEPGRALELIAQERPTTAWPWFPASIQALMDHPAFDTGVFASLRYLFLIGPRVLIEQVQRMFPAAELVAACGMTETAGIYALSERSETVADRSGAQGKPAPGIEVRIIDPDTGAEQPIDVPGEILVRGYCVTDGYYKDPVKTAEALDAGRWLHTGDLYSRRESGCLVFHGRLKDMLKVGGENVAAIEIEAFLCEHPAVKTAAVIGRPDERLDEVPVAFVEIRAGHTLRAEDLIEFCRGRISNFKIPRAVYFLRPHEWPMSATKINKRQLQVRLAELTTEMDAL</sequence>
<organism evidence="5 6">
    <name type="scientific">Rhodococcus wratislaviensis</name>
    <name type="common">Tsukamurella wratislaviensis</name>
    <dbReference type="NCBI Taxonomy" id="44752"/>
    <lineage>
        <taxon>Bacteria</taxon>
        <taxon>Bacillati</taxon>
        <taxon>Actinomycetota</taxon>
        <taxon>Actinomycetes</taxon>
        <taxon>Mycobacteriales</taxon>
        <taxon>Nocardiaceae</taxon>
        <taxon>Rhodococcus</taxon>
    </lineage>
</organism>
<dbReference type="InterPro" id="IPR045851">
    <property type="entry name" value="AMP-bd_C_sf"/>
</dbReference>
<protein>
    <submittedName>
        <fullName evidence="5">Long-chain-fatty-acid--CoA ligase</fullName>
    </submittedName>
</protein>
<dbReference type="PANTHER" id="PTHR43201">
    <property type="entry name" value="ACYL-COA SYNTHETASE"/>
    <property type="match status" value="1"/>
</dbReference>
<dbReference type="Proteomes" id="UP000287519">
    <property type="component" value="Unassembled WGS sequence"/>
</dbReference>
<dbReference type="GO" id="GO:0006631">
    <property type="term" value="P:fatty acid metabolic process"/>
    <property type="evidence" value="ECO:0007669"/>
    <property type="project" value="TreeGrafter"/>
</dbReference>
<dbReference type="Pfam" id="PF00501">
    <property type="entry name" value="AMP-binding"/>
    <property type="match status" value="1"/>
</dbReference>
<dbReference type="SUPFAM" id="SSF56801">
    <property type="entry name" value="Acetyl-CoA synthetase-like"/>
    <property type="match status" value="1"/>
</dbReference>
<keyword evidence="2 5" id="KW-0436">Ligase</keyword>
<dbReference type="Gene3D" id="3.30.300.30">
    <property type="match status" value="1"/>
</dbReference>
<comment type="similarity">
    <text evidence="1">Belongs to the ATP-dependent AMP-binding enzyme family.</text>
</comment>
<accession>A0A402CES6</accession>
<comment type="caution">
    <text evidence="5">The sequence shown here is derived from an EMBL/GenBank/DDBJ whole genome shotgun (WGS) entry which is preliminary data.</text>
</comment>
<evidence type="ECO:0000256" key="2">
    <source>
        <dbReference type="ARBA" id="ARBA00022598"/>
    </source>
</evidence>
<evidence type="ECO:0000313" key="6">
    <source>
        <dbReference type="Proteomes" id="UP000287519"/>
    </source>
</evidence>
<dbReference type="PANTHER" id="PTHR43201:SF5">
    <property type="entry name" value="MEDIUM-CHAIN ACYL-COA LIGASE ACSF2, MITOCHONDRIAL"/>
    <property type="match status" value="1"/>
</dbReference>
<evidence type="ECO:0000259" key="4">
    <source>
        <dbReference type="Pfam" id="PF13193"/>
    </source>
</evidence>
<dbReference type="Pfam" id="PF13193">
    <property type="entry name" value="AMP-binding_C"/>
    <property type="match status" value="1"/>
</dbReference>
<dbReference type="InterPro" id="IPR042099">
    <property type="entry name" value="ANL_N_sf"/>
</dbReference>
<gene>
    <name evidence="5" type="ORF">Rhow_006065</name>
</gene>
<keyword evidence="6" id="KW-1185">Reference proteome</keyword>
<dbReference type="Gene3D" id="3.40.50.12780">
    <property type="entry name" value="N-terminal domain of ligase-like"/>
    <property type="match status" value="1"/>
</dbReference>
<evidence type="ECO:0000259" key="3">
    <source>
        <dbReference type="Pfam" id="PF00501"/>
    </source>
</evidence>
<dbReference type="RefSeq" id="WP_124394112.1">
    <property type="nucleotide sequence ID" value="NZ_BHYM01000050.1"/>
</dbReference>
<proteinExistence type="inferred from homology"/>
<dbReference type="GO" id="GO:0031956">
    <property type="term" value="F:medium-chain fatty acid-CoA ligase activity"/>
    <property type="evidence" value="ECO:0007669"/>
    <property type="project" value="TreeGrafter"/>
</dbReference>
<dbReference type="InterPro" id="IPR000873">
    <property type="entry name" value="AMP-dep_synth/lig_dom"/>
</dbReference>
<evidence type="ECO:0000313" key="5">
    <source>
        <dbReference type="EMBL" id="GCE42126.1"/>
    </source>
</evidence>
<feature type="domain" description="AMP-binding enzyme C-terminal" evidence="4">
    <location>
        <begin position="456"/>
        <end position="521"/>
    </location>
</feature>
<evidence type="ECO:0000256" key="1">
    <source>
        <dbReference type="ARBA" id="ARBA00006432"/>
    </source>
</evidence>